<evidence type="ECO:0000256" key="1">
    <source>
        <dbReference type="ARBA" id="ARBA00004496"/>
    </source>
</evidence>
<dbReference type="InterPro" id="IPR040077">
    <property type="entry name" value="GST_C_Theta"/>
</dbReference>
<dbReference type="SFLD" id="SFLDG00358">
    <property type="entry name" value="Main_(cytGST)"/>
    <property type="match status" value="1"/>
</dbReference>
<evidence type="ECO:0000259" key="6">
    <source>
        <dbReference type="PROSITE" id="PS50405"/>
    </source>
</evidence>
<accession>A0ABP0FKX2</accession>
<protein>
    <recommendedName>
        <fullName evidence="9">Glutathione transferase</fullName>
    </recommendedName>
</protein>
<evidence type="ECO:0000313" key="8">
    <source>
        <dbReference type="Proteomes" id="UP001642483"/>
    </source>
</evidence>
<dbReference type="InterPro" id="IPR004046">
    <property type="entry name" value="GST_C"/>
</dbReference>
<dbReference type="PROSITE" id="PS50405">
    <property type="entry name" value="GST_CTER"/>
    <property type="match status" value="1"/>
</dbReference>
<evidence type="ECO:0000313" key="7">
    <source>
        <dbReference type="EMBL" id="CAK8679648.1"/>
    </source>
</evidence>
<dbReference type="Proteomes" id="UP001642483">
    <property type="component" value="Unassembled WGS sequence"/>
</dbReference>
<dbReference type="InterPro" id="IPR004045">
    <property type="entry name" value="Glutathione_S-Trfase_N"/>
</dbReference>
<dbReference type="SUPFAM" id="SSF47616">
    <property type="entry name" value="GST C-terminal domain-like"/>
    <property type="match status" value="1"/>
</dbReference>
<comment type="similarity">
    <text evidence="2">Belongs to the GST superfamily. Theta family.</text>
</comment>
<evidence type="ECO:0000256" key="4">
    <source>
        <dbReference type="ARBA" id="ARBA00047960"/>
    </source>
</evidence>
<dbReference type="Gene3D" id="3.40.30.10">
    <property type="entry name" value="Glutaredoxin"/>
    <property type="match status" value="1"/>
</dbReference>
<organism evidence="7 8">
    <name type="scientific">Clavelina lepadiformis</name>
    <name type="common">Light-bulb sea squirt</name>
    <name type="synonym">Ascidia lepadiformis</name>
    <dbReference type="NCBI Taxonomy" id="159417"/>
    <lineage>
        <taxon>Eukaryota</taxon>
        <taxon>Metazoa</taxon>
        <taxon>Chordata</taxon>
        <taxon>Tunicata</taxon>
        <taxon>Ascidiacea</taxon>
        <taxon>Aplousobranchia</taxon>
        <taxon>Clavelinidae</taxon>
        <taxon>Clavelina</taxon>
    </lineage>
</organism>
<dbReference type="SFLD" id="SFLDS00019">
    <property type="entry name" value="Glutathione_Transferase_(cytos"/>
    <property type="match status" value="1"/>
</dbReference>
<dbReference type="PROSITE" id="PS50404">
    <property type="entry name" value="GST_NTER"/>
    <property type="match status" value="1"/>
</dbReference>
<dbReference type="CDD" id="cd03183">
    <property type="entry name" value="GST_C_Theta"/>
    <property type="match status" value="1"/>
</dbReference>
<dbReference type="InterPro" id="IPR036282">
    <property type="entry name" value="Glutathione-S-Trfase_C_sf"/>
</dbReference>
<dbReference type="InterPro" id="IPR040075">
    <property type="entry name" value="GST_N_Theta"/>
</dbReference>
<keyword evidence="3" id="KW-0963">Cytoplasm</keyword>
<keyword evidence="8" id="KW-1185">Reference proteome</keyword>
<dbReference type="InterPro" id="IPR036249">
    <property type="entry name" value="Thioredoxin-like_sf"/>
</dbReference>
<dbReference type="Gene3D" id="1.20.1050.10">
    <property type="match status" value="1"/>
</dbReference>
<reference evidence="7 8" key="1">
    <citation type="submission" date="2024-02" db="EMBL/GenBank/DDBJ databases">
        <authorList>
            <person name="Daric V."/>
            <person name="Darras S."/>
        </authorList>
    </citation>
    <scope>NUCLEOTIDE SEQUENCE [LARGE SCALE GENOMIC DNA]</scope>
</reference>
<feature type="domain" description="GST N-terminal" evidence="5">
    <location>
        <begin position="1"/>
        <end position="82"/>
    </location>
</feature>
<dbReference type="Pfam" id="PF02798">
    <property type="entry name" value="GST_N"/>
    <property type="match status" value="1"/>
</dbReference>
<dbReference type="SUPFAM" id="SSF52833">
    <property type="entry name" value="Thioredoxin-like"/>
    <property type="match status" value="1"/>
</dbReference>
<dbReference type="PANTHER" id="PTHR43917:SF8">
    <property type="entry name" value="GH16740P-RELATED"/>
    <property type="match status" value="1"/>
</dbReference>
<dbReference type="PANTHER" id="PTHR43917">
    <property type="match status" value="1"/>
</dbReference>
<dbReference type="InterPro" id="IPR051369">
    <property type="entry name" value="GST_Theta"/>
</dbReference>
<evidence type="ECO:0000256" key="3">
    <source>
        <dbReference type="ARBA" id="ARBA00022490"/>
    </source>
</evidence>
<evidence type="ECO:0000259" key="5">
    <source>
        <dbReference type="PROSITE" id="PS50404"/>
    </source>
</evidence>
<dbReference type="InterPro" id="IPR010987">
    <property type="entry name" value="Glutathione-S-Trfase_C-like"/>
</dbReference>
<sequence length="219" mass="25611">MSIKLYIDMLSQPCRALVIFMKTCKVPFEAVQVAIRKGENRKEPFLKLNPLGKLPVMVDGQFVLTESVAIFRYICRKFSVPENIYPSSLEGQAKVDEYLEWQHMNTRYKAATVFIGELFGRGNVDVDKAVSDMNQMMDDLEMMFLKNQEFINGDQVSFADILAACEIVQPMFSGRKVFDDRPRIKSWFERVRRETQPHFDEAHSIFYQGRERFLRKNKL</sequence>
<feature type="domain" description="GST C-terminal" evidence="6">
    <location>
        <begin position="88"/>
        <end position="213"/>
    </location>
</feature>
<dbReference type="CDD" id="cd03050">
    <property type="entry name" value="GST_N_Theta"/>
    <property type="match status" value="1"/>
</dbReference>
<dbReference type="InterPro" id="IPR040079">
    <property type="entry name" value="Glutathione_S-Trfase"/>
</dbReference>
<dbReference type="EMBL" id="CAWYQH010000068">
    <property type="protein sequence ID" value="CAK8679648.1"/>
    <property type="molecule type" value="Genomic_DNA"/>
</dbReference>
<evidence type="ECO:0000256" key="2">
    <source>
        <dbReference type="ARBA" id="ARBA00009899"/>
    </source>
</evidence>
<gene>
    <name evidence="7" type="ORF">CVLEPA_LOCUS9908</name>
</gene>
<comment type="subcellular location">
    <subcellularLocation>
        <location evidence="1">Cytoplasm</location>
    </subcellularLocation>
</comment>
<dbReference type="Pfam" id="PF00043">
    <property type="entry name" value="GST_C"/>
    <property type="match status" value="1"/>
</dbReference>
<proteinExistence type="inferred from homology"/>
<evidence type="ECO:0008006" key="9">
    <source>
        <dbReference type="Google" id="ProtNLM"/>
    </source>
</evidence>
<comment type="caution">
    <text evidence="7">The sequence shown here is derived from an EMBL/GenBank/DDBJ whole genome shotgun (WGS) entry which is preliminary data.</text>
</comment>
<name>A0ABP0FKX2_CLALP</name>
<comment type="catalytic activity">
    <reaction evidence="4">
        <text>RX + glutathione = an S-substituted glutathione + a halide anion + H(+)</text>
        <dbReference type="Rhea" id="RHEA:16437"/>
        <dbReference type="ChEBI" id="CHEBI:15378"/>
        <dbReference type="ChEBI" id="CHEBI:16042"/>
        <dbReference type="ChEBI" id="CHEBI:17792"/>
        <dbReference type="ChEBI" id="CHEBI:57925"/>
        <dbReference type="ChEBI" id="CHEBI:90779"/>
        <dbReference type="EC" id="2.5.1.18"/>
    </reaction>
</comment>